<dbReference type="EMBL" id="QREG01000001">
    <property type="protein sequence ID" value="REE05936.1"/>
    <property type="molecule type" value="Genomic_DNA"/>
</dbReference>
<dbReference type="EC" id="2.6.1.2" evidence="6"/>
<dbReference type="PANTHER" id="PTHR43488:SF2">
    <property type="entry name" value="GLUTAMATE-PYRUVATE AMINOTRANSFERASE ALAA"/>
    <property type="match status" value="1"/>
</dbReference>
<dbReference type="AlphaFoldDB" id="A0A3D9LJW2"/>
<dbReference type="Gene3D" id="3.90.1150.10">
    <property type="entry name" value="Aspartate Aminotransferase, domain 1"/>
    <property type="match status" value="1"/>
</dbReference>
<reference evidence="8 9" key="1">
    <citation type="submission" date="2018-07" db="EMBL/GenBank/DDBJ databases">
        <title>Genomic Encyclopedia of Type Strains, Phase IV (KMG-IV): sequencing the most valuable type-strain genomes for metagenomic binning, comparative biology and taxonomic classification.</title>
        <authorList>
            <person name="Goeker M."/>
        </authorList>
    </citation>
    <scope>NUCLEOTIDE SEQUENCE [LARGE SCALE GENOMIC DNA]</scope>
    <source>
        <strain evidence="8 9">DSM 4134</strain>
    </source>
</reference>
<gene>
    <name evidence="8" type="ORF">C7460_101455</name>
</gene>
<sequence length="437" mass="49834">MRQKLLRDGADELSYEIRGIVKKAEQLEELGYDILWENIGDPIQKNHKMPEWMKKIIADLLYEDETYGYSHSKGVLSTRAFLADLNNARGGAQIAPQDITFFNGLGDAIQKIYQYLLPTSRVIGPSPAYSTHSSAEAGHANHHPITYKLDPDNSWYPDMDDLYNKVKYNPSIVGILIINPDNPTGMVYPKEILEQMVAIAKEFNLFLICDEIYMNIIYNGAETCTIAEVIGDVPAISLKGISKEFPWPGARCGWAEYYNRTSDPEFARLCETIDNAKMIEVSSTKLPQLSIPRIMQDKRYPDFIKETKTKIGKRSAYLNEVFADVPYVKFNQTNGAFYNTMIFEPGVLNEQQTLEIEDPKVKVLLDQWFAANHMTLDKRFVYYLLAAKQVCIVPISSFCSDLLGFRITLLEEDEELLHKTFMRIKEGVMEYCESVSG</sequence>
<keyword evidence="9" id="KW-1185">Reference proteome</keyword>
<name>A0A3D9LJW2_MARFU</name>
<evidence type="ECO:0000256" key="4">
    <source>
        <dbReference type="ARBA" id="ARBA00022679"/>
    </source>
</evidence>
<evidence type="ECO:0000256" key="2">
    <source>
        <dbReference type="ARBA" id="ARBA00007441"/>
    </source>
</evidence>
<dbReference type="InterPro" id="IPR051926">
    <property type="entry name" value="Ala_Aminotransferase"/>
</dbReference>
<dbReference type="NCBIfam" id="NF005334">
    <property type="entry name" value="PRK06855.1"/>
    <property type="match status" value="1"/>
</dbReference>
<dbReference type="InterPro" id="IPR015424">
    <property type="entry name" value="PyrdxlP-dep_Trfase"/>
</dbReference>
<comment type="caution">
    <text evidence="8">The sequence shown here is derived from an EMBL/GenBank/DDBJ whole genome shotgun (WGS) entry which is preliminary data.</text>
</comment>
<evidence type="ECO:0000256" key="1">
    <source>
        <dbReference type="ARBA" id="ARBA00001933"/>
    </source>
</evidence>
<accession>A0A3D9LJW2</accession>
<evidence type="ECO:0000256" key="6">
    <source>
        <dbReference type="ARBA" id="ARBA00026106"/>
    </source>
</evidence>
<keyword evidence="3 8" id="KW-0032">Aminotransferase</keyword>
<dbReference type="RefSeq" id="WP_115866429.1">
    <property type="nucleotide sequence ID" value="NZ_QREG01000001.1"/>
</dbReference>
<protein>
    <recommendedName>
        <fullName evidence="6">alanine transaminase</fullName>
        <ecNumber evidence="6">2.6.1.2</ecNumber>
    </recommendedName>
</protein>
<comment type="similarity">
    <text evidence="2">Belongs to the class-I pyridoxal-phosphate-dependent aminotransferase family.</text>
</comment>
<dbReference type="Proteomes" id="UP000256779">
    <property type="component" value="Unassembled WGS sequence"/>
</dbReference>
<proteinExistence type="inferred from homology"/>
<feature type="domain" description="Aminotransferase class I/classII large" evidence="7">
    <location>
        <begin position="39"/>
        <end position="409"/>
    </location>
</feature>
<dbReference type="InterPro" id="IPR015422">
    <property type="entry name" value="PyrdxlP-dep_Trfase_small"/>
</dbReference>
<evidence type="ECO:0000259" key="7">
    <source>
        <dbReference type="Pfam" id="PF00155"/>
    </source>
</evidence>
<organism evidence="8 9">
    <name type="scientific">Marinoscillum furvescens DSM 4134</name>
    <dbReference type="NCBI Taxonomy" id="1122208"/>
    <lineage>
        <taxon>Bacteria</taxon>
        <taxon>Pseudomonadati</taxon>
        <taxon>Bacteroidota</taxon>
        <taxon>Cytophagia</taxon>
        <taxon>Cytophagales</taxon>
        <taxon>Reichenbachiellaceae</taxon>
        <taxon>Marinoscillum</taxon>
    </lineage>
</organism>
<evidence type="ECO:0000256" key="5">
    <source>
        <dbReference type="ARBA" id="ARBA00022898"/>
    </source>
</evidence>
<dbReference type="PANTHER" id="PTHR43488">
    <property type="entry name" value="GLUTAMATE-PYRUVATE AMINOTRANSFERASE ALAA"/>
    <property type="match status" value="1"/>
</dbReference>
<dbReference type="Pfam" id="PF00155">
    <property type="entry name" value="Aminotran_1_2"/>
    <property type="match status" value="1"/>
</dbReference>
<dbReference type="CDD" id="cd00609">
    <property type="entry name" value="AAT_like"/>
    <property type="match status" value="1"/>
</dbReference>
<keyword evidence="4 8" id="KW-0808">Transferase</keyword>
<dbReference type="OrthoDB" id="9802328at2"/>
<dbReference type="InterPro" id="IPR015421">
    <property type="entry name" value="PyrdxlP-dep_Trfase_major"/>
</dbReference>
<comment type="cofactor">
    <cofactor evidence="1">
        <name>pyridoxal 5'-phosphate</name>
        <dbReference type="ChEBI" id="CHEBI:597326"/>
    </cofactor>
</comment>
<keyword evidence="5" id="KW-0663">Pyridoxal phosphate</keyword>
<dbReference type="Gene3D" id="3.40.640.10">
    <property type="entry name" value="Type I PLP-dependent aspartate aminotransferase-like (Major domain)"/>
    <property type="match status" value="1"/>
</dbReference>
<dbReference type="InterPro" id="IPR004839">
    <property type="entry name" value="Aminotransferase_I/II_large"/>
</dbReference>
<dbReference type="SUPFAM" id="SSF53383">
    <property type="entry name" value="PLP-dependent transferases"/>
    <property type="match status" value="1"/>
</dbReference>
<dbReference type="GO" id="GO:0030170">
    <property type="term" value="F:pyridoxal phosphate binding"/>
    <property type="evidence" value="ECO:0007669"/>
    <property type="project" value="InterPro"/>
</dbReference>
<evidence type="ECO:0000313" key="9">
    <source>
        <dbReference type="Proteomes" id="UP000256779"/>
    </source>
</evidence>
<dbReference type="GO" id="GO:0004021">
    <property type="term" value="F:L-alanine:2-oxoglutarate aminotransferase activity"/>
    <property type="evidence" value="ECO:0007669"/>
    <property type="project" value="UniProtKB-EC"/>
</dbReference>
<evidence type="ECO:0000256" key="3">
    <source>
        <dbReference type="ARBA" id="ARBA00022576"/>
    </source>
</evidence>
<evidence type="ECO:0000313" key="8">
    <source>
        <dbReference type="EMBL" id="REE05936.1"/>
    </source>
</evidence>